<gene>
    <name evidence="1" type="ORF">NCTC9073_04014</name>
</gene>
<sequence length="83" mass="9728">MPGQPIPSELREKGLIWLLPPYCWSHRQIARKLKISASVVSKWRCELVEQGLLPEWICPYISRHLLSLNPLLACCRRYSRGER</sequence>
<evidence type="ECO:0000313" key="2">
    <source>
        <dbReference type="Proteomes" id="UP000250780"/>
    </source>
</evidence>
<name>A0A2X1Q192_ECOLX</name>
<dbReference type="EMBL" id="UASD01000008">
    <property type="protein sequence ID" value="SPX12638.1"/>
    <property type="molecule type" value="Genomic_DNA"/>
</dbReference>
<reference evidence="1 2" key="1">
    <citation type="submission" date="2018-06" db="EMBL/GenBank/DDBJ databases">
        <authorList>
            <consortium name="Pathogen Informatics"/>
            <person name="Doyle S."/>
        </authorList>
    </citation>
    <scope>NUCLEOTIDE SEQUENCE [LARGE SCALE GENOMIC DNA]</scope>
    <source>
        <strain evidence="1 2">NCTC9073</strain>
    </source>
</reference>
<dbReference type="AlphaFoldDB" id="A0A2X1Q192"/>
<dbReference type="Proteomes" id="UP000250780">
    <property type="component" value="Unassembled WGS sequence"/>
</dbReference>
<accession>A0A2X1Q192</accession>
<protein>
    <submittedName>
        <fullName evidence="1">Putative transposase</fullName>
    </submittedName>
</protein>
<proteinExistence type="predicted"/>
<dbReference type="SUPFAM" id="SSF46689">
    <property type="entry name" value="Homeodomain-like"/>
    <property type="match status" value="1"/>
</dbReference>
<organism evidence="1 2">
    <name type="scientific">Escherichia coli</name>
    <dbReference type="NCBI Taxonomy" id="562"/>
    <lineage>
        <taxon>Bacteria</taxon>
        <taxon>Pseudomonadati</taxon>
        <taxon>Pseudomonadota</taxon>
        <taxon>Gammaproteobacteria</taxon>
        <taxon>Enterobacterales</taxon>
        <taxon>Enterobacteriaceae</taxon>
        <taxon>Escherichia</taxon>
    </lineage>
</organism>
<dbReference type="InterPro" id="IPR009057">
    <property type="entry name" value="Homeodomain-like_sf"/>
</dbReference>
<evidence type="ECO:0000313" key="1">
    <source>
        <dbReference type="EMBL" id="SPX12638.1"/>
    </source>
</evidence>